<evidence type="ECO:0008006" key="4">
    <source>
        <dbReference type="Google" id="ProtNLM"/>
    </source>
</evidence>
<protein>
    <recommendedName>
        <fullName evidence="4">Secreted protein</fullName>
    </recommendedName>
</protein>
<evidence type="ECO:0000313" key="2">
    <source>
        <dbReference type="EMBL" id="AGM26619.1"/>
    </source>
</evidence>
<organism evidence="2 3">
    <name type="scientific">Mycobacteroides abscessus subsp. bolletii 50594</name>
    <dbReference type="NCBI Taxonomy" id="1303024"/>
    <lineage>
        <taxon>Bacteria</taxon>
        <taxon>Bacillati</taxon>
        <taxon>Actinomycetota</taxon>
        <taxon>Actinomycetes</taxon>
        <taxon>Mycobacteriales</taxon>
        <taxon>Mycobacteriaceae</taxon>
        <taxon>Mycobacteroides</taxon>
        <taxon>Mycobacteroides abscessus</taxon>
    </lineage>
</organism>
<dbReference type="Proteomes" id="UP000013961">
    <property type="component" value="Chromosome"/>
</dbReference>
<accession>A0AB33A4E9</accession>
<evidence type="ECO:0000256" key="1">
    <source>
        <dbReference type="SAM" id="SignalP"/>
    </source>
</evidence>
<dbReference type="KEGG" id="mabb:MASS_0017"/>
<reference evidence="2 3" key="1">
    <citation type="journal article" date="2013" name="Genome Announc.">
        <title>Complete Genome Sequence of Mycobacterium massiliense Clinical Strain Asan 50594, Belonging to the Type II Genotype.</title>
        <authorList>
            <person name="Kim B.J."/>
            <person name="Kim B.R."/>
            <person name="Hong S.H."/>
            <person name="Seok S.H."/>
            <person name="Kook Y.H."/>
            <person name="Kim B.J."/>
        </authorList>
    </citation>
    <scope>NUCLEOTIDE SEQUENCE [LARGE SCALE GENOMIC DNA]</scope>
    <source>
        <strain evidence="2 3">50594</strain>
    </source>
</reference>
<sequence length="172" mass="17904">MTVRGAAAIAATIGVLVSCACNASADPLKFPDIASYTPVNIRDFEVPFVTPGRQPIAAYYFRTPDGIACRFFDPPSALCLGNNLPGVPPAPSDPAKGINGINSISTNSGLTQANEILSPESVSHYPTLPAYHSITVNGVICGVDDKGTTACKDPQGRGFVLSKQGSGWIPKI</sequence>
<dbReference type="PROSITE" id="PS51257">
    <property type="entry name" value="PROKAR_LIPOPROTEIN"/>
    <property type="match status" value="1"/>
</dbReference>
<evidence type="ECO:0000313" key="3">
    <source>
        <dbReference type="Proteomes" id="UP000013961"/>
    </source>
</evidence>
<dbReference type="EMBL" id="CP004374">
    <property type="protein sequence ID" value="AGM26619.1"/>
    <property type="molecule type" value="Genomic_DNA"/>
</dbReference>
<dbReference type="AlphaFoldDB" id="A0AB33A4E9"/>
<keyword evidence="1" id="KW-0732">Signal</keyword>
<name>A0AB33A4E9_9MYCO</name>
<feature type="signal peptide" evidence="1">
    <location>
        <begin position="1"/>
        <end position="25"/>
    </location>
</feature>
<feature type="chain" id="PRO_5044242879" description="Secreted protein" evidence="1">
    <location>
        <begin position="26"/>
        <end position="172"/>
    </location>
</feature>
<gene>
    <name evidence="2" type="ORF">MASS_0017</name>
</gene>
<proteinExistence type="predicted"/>